<feature type="compositionally biased region" description="Low complexity" evidence="2">
    <location>
        <begin position="64"/>
        <end position="75"/>
    </location>
</feature>
<sequence length="123" mass="13237">MASGFSARTFENRNPADNSLIGLVHEAAEAEVDAAVRRARSAERSLGQDDHDPAYGAGTRSLKASSAVTTSSSPPRWRIPESRPTWPGTSISRVVPPTSRFADLVKNVPAESFVMDTPMAARR</sequence>
<dbReference type="AlphaFoldDB" id="A0A653BDF6"/>
<proteinExistence type="predicted"/>
<protein>
    <submittedName>
        <fullName evidence="3">2-hydroxymuconic semialdehyde dehydrogenase</fullName>
    </submittedName>
</protein>
<evidence type="ECO:0000256" key="2">
    <source>
        <dbReference type="SAM" id="MobiDB-lite"/>
    </source>
</evidence>
<name>A0A653BDF6_ECTOL</name>
<dbReference type="InterPro" id="IPR016161">
    <property type="entry name" value="Ald_DH/histidinol_DH"/>
</dbReference>
<dbReference type="Gene3D" id="3.40.605.10">
    <property type="entry name" value="Aldehyde Dehydrogenase, Chain A, domain 1"/>
    <property type="match status" value="1"/>
</dbReference>
<gene>
    <name evidence="3" type="ORF">POT9AD_5566</name>
</gene>
<feature type="compositionally biased region" description="Basic and acidic residues" evidence="2">
    <location>
        <begin position="38"/>
        <end position="53"/>
    </location>
</feature>
<organism evidence="3">
    <name type="scientific">Ectopseudomonas oleovorans</name>
    <name type="common">Pseudomonas oleovorans</name>
    <dbReference type="NCBI Taxonomy" id="301"/>
    <lineage>
        <taxon>Bacteria</taxon>
        <taxon>Pseudomonadati</taxon>
        <taxon>Pseudomonadota</taxon>
        <taxon>Gammaproteobacteria</taxon>
        <taxon>Pseudomonadales</taxon>
        <taxon>Pseudomonadaceae</taxon>
        <taxon>Ectopseudomonas</taxon>
    </lineage>
</organism>
<accession>A0A653BDF6</accession>
<dbReference type="EMBL" id="LR130779">
    <property type="protein sequence ID" value="VDN66541.1"/>
    <property type="molecule type" value="Genomic_DNA"/>
</dbReference>
<dbReference type="GO" id="GO:0016491">
    <property type="term" value="F:oxidoreductase activity"/>
    <property type="evidence" value="ECO:0007669"/>
    <property type="project" value="UniProtKB-KW"/>
</dbReference>
<dbReference type="InterPro" id="IPR016162">
    <property type="entry name" value="Ald_DH_N"/>
</dbReference>
<evidence type="ECO:0000313" key="3">
    <source>
        <dbReference type="EMBL" id="VDN66541.1"/>
    </source>
</evidence>
<keyword evidence="1" id="KW-0560">Oxidoreductase</keyword>
<reference evidence="3" key="1">
    <citation type="submission" date="2018-11" db="EMBL/GenBank/DDBJ databases">
        <authorList>
            <consortium name="Genoscope - CEA"/>
            <person name="William W."/>
        </authorList>
    </citation>
    <scope>NUCLEOTIDE SEQUENCE [LARGE SCALE GENOMIC DNA]</scope>
    <source>
        <strain evidence="3">T9AD</strain>
    </source>
</reference>
<dbReference type="SUPFAM" id="SSF53720">
    <property type="entry name" value="ALDH-like"/>
    <property type="match status" value="1"/>
</dbReference>
<evidence type="ECO:0000256" key="1">
    <source>
        <dbReference type="ARBA" id="ARBA00023002"/>
    </source>
</evidence>
<feature type="region of interest" description="Disordered" evidence="2">
    <location>
        <begin position="38"/>
        <end position="91"/>
    </location>
</feature>